<evidence type="ECO:0000313" key="1">
    <source>
        <dbReference type="EMBL" id="JAE32856.1"/>
    </source>
</evidence>
<sequence>MIDHNYPFHLNNKTVLLA</sequence>
<dbReference type="EMBL" id="GBRH01165040">
    <property type="protein sequence ID" value="JAE32856.1"/>
    <property type="molecule type" value="Transcribed_RNA"/>
</dbReference>
<protein>
    <submittedName>
        <fullName evidence="1">Uncharacterized protein</fullName>
    </submittedName>
</protein>
<dbReference type="AlphaFoldDB" id="A0A0A9HDC3"/>
<organism evidence="1">
    <name type="scientific">Arundo donax</name>
    <name type="common">Giant reed</name>
    <name type="synonym">Donax arundinaceus</name>
    <dbReference type="NCBI Taxonomy" id="35708"/>
    <lineage>
        <taxon>Eukaryota</taxon>
        <taxon>Viridiplantae</taxon>
        <taxon>Streptophyta</taxon>
        <taxon>Embryophyta</taxon>
        <taxon>Tracheophyta</taxon>
        <taxon>Spermatophyta</taxon>
        <taxon>Magnoliopsida</taxon>
        <taxon>Liliopsida</taxon>
        <taxon>Poales</taxon>
        <taxon>Poaceae</taxon>
        <taxon>PACMAD clade</taxon>
        <taxon>Arundinoideae</taxon>
        <taxon>Arundineae</taxon>
        <taxon>Arundo</taxon>
    </lineage>
</organism>
<reference evidence="1" key="2">
    <citation type="journal article" date="2015" name="Data Brief">
        <title>Shoot transcriptome of the giant reed, Arundo donax.</title>
        <authorList>
            <person name="Barrero R.A."/>
            <person name="Guerrero F.D."/>
            <person name="Moolhuijzen P."/>
            <person name="Goolsby J.A."/>
            <person name="Tidwell J."/>
            <person name="Bellgard S.E."/>
            <person name="Bellgard M.I."/>
        </authorList>
    </citation>
    <scope>NUCLEOTIDE SEQUENCE</scope>
    <source>
        <tissue evidence="1">Shoot tissue taken approximately 20 cm above the soil surface</tissue>
    </source>
</reference>
<accession>A0A0A9HDC3</accession>
<reference evidence="1" key="1">
    <citation type="submission" date="2014-09" db="EMBL/GenBank/DDBJ databases">
        <authorList>
            <person name="Magalhaes I.L.F."/>
            <person name="Oliveira U."/>
            <person name="Santos F.R."/>
            <person name="Vidigal T.H.D.A."/>
            <person name="Brescovit A.D."/>
            <person name="Santos A.J."/>
        </authorList>
    </citation>
    <scope>NUCLEOTIDE SEQUENCE</scope>
    <source>
        <tissue evidence="1">Shoot tissue taken approximately 20 cm above the soil surface</tissue>
    </source>
</reference>
<proteinExistence type="predicted"/>
<name>A0A0A9HDC3_ARUDO</name>